<accession>A0A5P2D2D6</accession>
<dbReference type="OrthoDB" id="162914at2"/>
<organism evidence="3 4">
    <name type="scientific">Streptomyces venezuelae</name>
    <dbReference type="NCBI Taxonomy" id="54571"/>
    <lineage>
        <taxon>Bacteria</taxon>
        <taxon>Bacillati</taxon>
        <taxon>Actinomycetota</taxon>
        <taxon>Actinomycetes</taxon>
        <taxon>Kitasatosporales</taxon>
        <taxon>Streptomycetaceae</taxon>
        <taxon>Streptomyces</taxon>
    </lineage>
</organism>
<dbReference type="PANTHER" id="PTHR35176:SF6">
    <property type="entry name" value="HEME OXYGENASE HI_0854-RELATED"/>
    <property type="match status" value="1"/>
</dbReference>
<evidence type="ECO:0000259" key="2">
    <source>
        <dbReference type="Pfam" id="PF01243"/>
    </source>
</evidence>
<dbReference type="InterPro" id="IPR012349">
    <property type="entry name" value="Split_barrel_FMN-bd"/>
</dbReference>
<dbReference type="RefSeq" id="WP_150208811.1">
    <property type="nucleotide sequence ID" value="NZ_CP029190.1"/>
</dbReference>
<dbReference type="InterPro" id="IPR019920">
    <property type="entry name" value="F420-binding_dom_put"/>
</dbReference>
<name>A0A5P2D2D6_STRVZ</name>
<gene>
    <name evidence="3" type="ORF">DEJ50_16860</name>
</gene>
<dbReference type="AlphaFoldDB" id="A0A5P2D2D6"/>
<dbReference type="PANTHER" id="PTHR35176">
    <property type="entry name" value="HEME OXYGENASE HI_0854-RELATED"/>
    <property type="match status" value="1"/>
</dbReference>
<dbReference type="EMBL" id="CP029190">
    <property type="protein sequence ID" value="QES49226.1"/>
    <property type="molecule type" value="Genomic_DNA"/>
</dbReference>
<sequence length="137" mass="14787">MTVALNDAVRKLLDAPHPAVLSTLNPDGSPQTSVVWVSRDGEDVLVSTEQGRRKAQNIARDPRVSVTVFDLSNPFLYAELRGEATVTEDTDRTVVHRIAAEYLGPDGGKGFVASLPAEPRVVVRITPRRVLDNAASA</sequence>
<dbReference type="Proteomes" id="UP000325211">
    <property type="component" value="Chromosome"/>
</dbReference>
<dbReference type="GO" id="GO:0070967">
    <property type="term" value="F:coenzyme F420 binding"/>
    <property type="evidence" value="ECO:0007669"/>
    <property type="project" value="TreeGrafter"/>
</dbReference>
<dbReference type="InterPro" id="IPR011576">
    <property type="entry name" value="Pyridox_Oxase_N"/>
</dbReference>
<reference evidence="3 4" key="1">
    <citation type="submission" date="2018-05" db="EMBL/GenBank/DDBJ databases">
        <title>Streptomyces venezuelae.</title>
        <authorList>
            <person name="Kim W."/>
            <person name="Lee N."/>
            <person name="Cho B.-K."/>
        </authorList>
    </citation>
    <scope>NUCLEOTIDE SEQUENCE [LARGE SCALE GENOMIC DNA]</scope>
    <source>
        <strain evidence="3 4">ATCC 21782</strain>
    </source>
</reference>
<dbReference type="Pfam" id="PF01243">
    <property type="entry name" value="PNPOx_N"/>
    <property type="match status" value="1"/>
</dbReference>
<dbReference type="InterPro" id="IPR052019">
    <property type="entry name" value="F420H2_bilvrd_red/Heme_oxyg"/>
</dbReference>
<evidence type="ECO:0000313" key="4">
    <source>
        <dbReference type="Proteomes" id="UP000325211"/>
    </source>
</evidence>
<dbReference type="SUPFAM" id="SSF50475">
    <property type="entry name" value="FMN-binding split barrel"/>
    <property type="match status" value="1"/>
</dbReference>
<evidence type="ECO:0000313" key="3">
    <source>
        <dbReference type="EMBL" id="QES49226.1"/>
    </source>
</evidence>
<evidence type="ECO:0000256" key="1">
    <source>
        <dbReference type="ARBA" id="ARBA00023002"/>
    </source>
</evidence>
<keyword evidence="1" id="KW-0560">Oxidoreductase</keyword>
<dbReference type="GO" id="GO:0016627">
    <property type="term" value="F:oxidoreductase activity, acting on the CH-CH group of donors"/>
    <property type="evidence" value="ECO:0007669"/>
    <property type="project" value="TreeGrafter"/>
</dbReference>
<dbReference type="Gene3D" id="2.30.110.10">
    <property type="entry name" value="Electron Transport, Fmn-binding Protein, Chain A"/>
    <property type="match status" value="1"/>
</dbReference>
<dbReference type="GO" id="GO:0005829">
    <property type="term" value="C:cytosol"/>
    <property type="evidence" value="ECO:0007669"/>
    <property type="project" value="TreeGrafter"/>
</dbReference>
<proteinExistence type="predicted"/>
<protein>
    <submittedName>
        <fullName evidence="3">PPOX class F420-dependent oxidoreductase</fullName>
    </submittedName>
</protein>
<dbReference type="NCBIfam" id="TIGR03618">
    <property type="entry name" value="Rv1155_F420"/>
    <property type="match status" value="1"/>
</dbReference>
<feature type="domain" description="Pyridoxamine 5'-phosphate oxidase N-terminal" evidence="2">
    <location>
        <begin position="5"/>
        <end position="131"/>
    </location>
</feature>